<keyword evidence="3" id="KW-0677">Repeat</keyword>
<evidence type="ECO:0000256" key="2">
    <source>
        <dbReference type="ARBA" id="ARBA00022490"/>
    </source>
</evidence>
<accession>A0A7S0WRR2</accession>
<evidence type="ECO:0000313" key="6">
    <source>
        <dbReference type="EMBL" id="CAD8680404.1"/>
    </source>
</evidence>
<keyword evidence="2" id="KW-0963">Cytoplasm</keyword>
<sequence length="204" mass="21843">MQTEYGTVHSVRKHFGFIKPCSRRLDLYFHFSSLDASLSPEDVQPGLEVQFVVVTEGGKACAKQVAQAPAGAVHYEAVTQQQVLGHVLTAPTFTHGPGQPAGSAGVIRFFAQGDKPAHVTFRSQDLSDSSRAAAGDAQLKAGAFVMFDVSTDNRASAASGQAGARAGQRAVNVQLLTREALQYLQPEQRRQQLALELLQAVVQP</sequence>
<evidence type="ECO:0000256" key="4">
    <source>
        <dbReference type="ARBA" id="ARBA00022884"/>
    </source>
</evidence>
<dbReference type="InterPro" id="IPR002059">
    <property type="entry name" value="CSP_DNA-bd"/>
</dbReference>
<gene>
    <name evidence="6" type="ORF">CLEI1391_LOCUS9559</name>
</gene>
<dbReference type="EMBL" id="HBFB01017037">
    <property type="protein sequence ID" value="CAD8680404.1"/>
    <property type="molecule type" value="Transcribed_RNA"/>
</dbReference>
<dbReference type="GO" id="GO:0003723">
    <property type="term" value="F:RNA binding"/>
    <property type="evidence" value="ECO:0007669"/>
    <property type="project" value="UniProtKB-KW"/>
</dbReference>
<dbReference type="GO" id="GO:0005737">
    <property type="term" value="C:cytoplasm"/>
    <property type="evidence" value="ECO:0007669"/>
    <property type="project" value="UniProtKB-SubCell"/>
</dbReference>
<dbReference type="PANTHER" id="PTHR12913">
    <property type="entry name" value="UNR PROTEIN N-RAS UPSTREAM GENE PROTEIN"/>
    <property type="match status" value="1"/>
</dbReference>
<protein>
    <recommendedName>
        <fullName evidence="5">CSD domain-containing protein</fullName>
    </recommendedName>
</protein>
<dbReference type="PROSITE" id="PS51857">
    <property type="entry name" value="CSD_2"/>
    <property type="match status" value="1"/>
</dbReference>
<keyword evidence="4" id="KW-0694">RNA-binding</keyword>
<reference evidence="6" key="1">
    <citation type="submission" date="2021-01" db="EMBL/GenBank/DDBJ databases">
        <authorList>
            <person name="Corre E."/>
            <person name="Pelletier E."/>
            <person name="Niang G."/>
            <person name="Scheremetjew M."/>
            <person name="Finn R."/>
            <person name="Kale V."/>
            <person name="Holt S."/>
            <person name="Cochrane G."/>
            <person name="Meng A."/>
            <person name="Brown T."/>
            <person name="Cohen L."/>
        </authorList>
    </citation>
    <scope>NUCLEOTIDE SEQUENCE</scope>
    <source>
        <strain evidence="6">SAG 11-49</strain>
    </source>
</reference>
<evidence type="ECO:0000259" key="5">
    <source>
        <dbReference type="PROSITE" id="PS51857"/>
    </source>
</evidence>
<evidence type="ECO:0000256" key="3">
    <source>
        <dbReference type="ARBA" id="ARBA00022737"/>
    </source>
</evidence>
<comment type="subcellular location">
    <subcellularLocation>
        <location evidence="1">Cytoplasm</location>
    </subcellularLocation>
</comment>
<evidence type="ECO:0000256" key="1">
    <source>
        <dbReference type="ARBA" id="ARBA00004496"/>
    </source>
</evidence>
<proteinExistence type="predicted"/>
<dbReference type="SUPFAM" id="SSF50249">
    <property type="entry name" value="Nucleic acid-binding proteins"/>
    <property type="match status" value="1"/>
</dbReference>
<dbReference type="AlphaFoldDB" id="A0A7S0WRR2"/>
<organism evidence="6">
    <name type="scientific">Chlamydomonas leiostraca</name>
    <dbReference type="NCBI Taxonomy" id="1034604"/>
    <lineage>
        <taxon>Eukaryota</taxon>
        <taxon>Viridiplantae</taxon>
        <taxon>Chlorophyta</taxon>
        <taxon>core chlorophytes</taxon>
        <taxon>Chlorophyceae</taxon>
        <taxon>CS clade</taxon>
        <taxon>Chlamydomonadales</taxon>
        <taxon>Chlamydomonadaceae</taxon>
        <taxon>Chlamydomonas</taxon>
    </lineage>
</organism>
<name>A0A7S0WRR2_9CHLO</name>
<feature type="domain" description="CSD" evidence="5">
    <location>
        <begin position="3"/>
        <end position="67"/>
    </location>
</feature>
<dbReference type="Gene3D" id="2.40.50.140">
    <property type="entry name" value="Nucleic acid-binding proteins"/>
    <property type="match status" value="1"/>
</dbReference>
<dbReference type="InterPro" id="IPR012340">
    <property type="entry name" value="NA-bd_OB-fold"/>
</dbReference>
<dbReference type="Pfam" id="PF00313">
    <property type="entry name" value="CSD"/>
    <property type="match status" value="1"/>
</dbReference>
<dbReference type="PANTHER" id="PTHR12913:SF1">
    <property type="entry name" value="COLD SHOCK DOMAIN-CONTAINING PROTEIN E1"/>
    <property type="match status" value="1"/>
</dbReference>